<accession>A0A830HIF5</accession>
<evidence type="ECO:0000256" key="4">
    <source>
        <dbReference type="ARBA" id="ARBA00022660"/>
    </source>
</evidence>
<evidence type="ECO:0000313" key="9">
    <source>
        <dbReference type="EMBL" id="GHP06363.1"/>
    </source>
</evidence>
<dbReference type="PANTHER" id="PTHR12653:SF0">
    <property type="entry name" value="NADH DEHYDROGENASE [UBIQUINONE] 1 ALPHA SUBCOMPLEX SUBUNIT 5"/>
    <property type="match status" value="1"/>
</dbReference>
<organism evidence="9 10">
    <name type="scientific">Pycnococcus provasolii</name>
    <dbReference type="NCBI Taxonomy" id="41880"/>
    <lineage>
        <taxon>Eukaryota</taxon>
        <taxon>Viridiplantae</taxon>
        <taxon>Chlorophyta</taxon>
        <taxon>Pseudoscourfieldiophyceae</taxon>
        <taxon>Pseudoscourfieldiales</taxon>
        <taxon>Pycnococcaceae</taxon>
        <taxon>Pycnococcus</taxon>
    </lineage>
</organism>
<proteinExistence type="inferred from homology"/>
<dbReference type="GO" id="GO:0022904">
    <property type="term" value="P:respiratory electron transport chain"/>
    <property type="evidence" value="ECO:0007669"/>
    <property type="project" value="InterPro"/>
</dbReference>
<evidence type="ECO:0000256" key="6">
    <source>
        <dbReference type="ARBA" id="ARBA00022982"/>
    </source>
</evidence>
<dbReference type="PANTHER" id="PTHR12653">
    <property type="entry name" value="NADH-UBIQUINONE OXIDOREDUCTASE 13 KD-B SUBUNIT"/>
    <property type="match status" value="1"/>
</dbReference>
<evidence type="ECO:0000256" key="3">
    <source>
        <dbReference type="ARBA" id="ARBA00022448"/>
    </source>
</evidence>
<comment type="subcellular location">
    <subcellularLocation>
        <location evidence="1">Mitochondrion inner membrane</location>
        <topology evidence="1">Peripheral membrane protein</topology>
        <orientation evidence="1">Matrix side</orientation>
    </subcellularLocation>
</comment>
<dbReference type="InterPro" id="IPR006806">
    <property type="entry name" value="NDUFA5"/>
</dbReference>
<keyword evidence="7" id="KW-0496">Mitochondrion</keyword>
<keyword evidence="4" id="KW-0679">Respiratory chain</keyword>
<keyword evidence="3" id="KW-0813">Transport</keyword>
<evidence type="ECO:0008006" key="11">
    <source>
        <dbReference type="Google" id="ProtNLM"/>
    </source>
</evidence>
<keyword evidence="5" id="KW-0999">Mitochondrion inner membrane</keyword>
<dbReference type="Pfam" id="PF04716">
    <property type="entry name" value="ETC_C1_NDUFA5"/>
    <property type="match status" value="1"/>
</dbReference>
<keyword evidence="6" id="KW-0249">Electron transport</keyword>
<dbReference type="Proteomes" id="UP000660262">
    <property type="component" value="Unassembled WGS sequence"/>
</dbReference>
<reference evidence="9" key="1">
    <citation type="submission" date="2020-10" db="EMBL/GenBank/DDBJ databases">
        <title>Unveiling of a novel bifunctional photoreceptor, Dualchrome1, isolated from a cosmopolitan green alga.</title>
        <authorList>
            <person name="Suzuki S."/>
            <person name="Kawachi M."/>
        </authorList>
    </citation>
    <scope>NUCLEOTIDE SEQUENCE</scope>
    <source>
        <strain evidence="9">NIES 2893</strain>
    </source>
</reference>
<evidence type="ECO:0000313" key="10">
    <source>
        <dbReference type="Proteomes" id="UP000660262"/>
    </source>
</evidence>
<evidence type="ECO:0000256" key="7">
    <source>
        <dbReference type="ARBA" id="ARBA00023128"/>
    </source>
</evidence>
<dbReference type="OrthoDB" id="286811at2759"/>
<keyword evidence="8" id="KW-0472">Membrane</keyword>
<evidence type="ECO:0000256" key="5">
    <source>
        <dbReference type="ARBA" id="ARBA00022792"/>
    </source>
</evidence>
<protein>
    <recommendedName>
        <fullName evidence="11">NADH dehydrogenase [ubiquinone] 1 alpha subcomplex subunit 5</fullName>
    </recommendedName>
</protein>
<comment type="similarity">
    <text evidence="2">Belongs to the complex I NDUFA5 subunit family.</text>
</comment>
<evidence type="ECO:0000256" key="1">
    <source>
        <dbReference type="ARBA" id="ARBA00004443"/>
    </source>
</evidence>
<dbReference type="EMBL" id="BNJQ01000012">
    <property type="protein sequence ID" value="GHP06363.1"/>
    <property type="molecule type" value="Genomic_DNA"/>
</dbReference>
<dbReference type="AlphaFoldDB" id="A0A830HIF5"/>
<sequence length="193" mass="21099">MAVLLRHCGTKLRGGLKTCSVGFSTPHLHLRAFASAKETTGIVGLKPEADWRAKLTAVYEKTLAEASMLPDSAAYKKLLVALTNERLAAVGKAEDYSALEDAVACGQVEQLLQQAEDELGVLELMKREKPWEVPTGHAVPVLQFKPGSEHNPNFDRCVHILLSSGVCFAVRVCVQIGNTHLARTKTQKKKLIR</sequence>
<gene>
    <name evidence="9" type="ORF">PPROV_000510800</name>
</gene>
<name>A0A830HIF5_9CHLO</name>
<evidence type="ECO:0000256" key="8">
    <source>
        <dbReference type="ARBA" id="ARBA00023136"/>
    </source>
</evidence>
<evidence type="ECO:0000256" key="2">
    <source>
        <dbReference type="ARBA" id="ARBA00010261"/>
    </source>
</evidence>
<dbReference type="GO" id="GO:0005743">
    <property type="term" value="C:mitochondrial inner membrane"/>
    <property type="evidence" value="ECO:0007669"/>
    <property type="project" value="UniProtKB-SubCell"/>
</dbReference>
<keyword evidence="10" id="KW-1185">Reference proteome</keyword>
<comment type="caution">
    <text evidence="9">The sequence shown here is derived from an EMBL/GenBank/DDBJ whole genome shotgun (WGS) entry which is preliminary data.</text>
</comment>